<dbReference type="EMBL" id="DXHV01000045">
    <property type="protein sequence ID" value="HIW00387.1"/>
    <property type="molecule type" value="Genomic_DNA"/>
</dbReference>
<dbReference type="SUPFAM" id="SSF158997">
    <property type="entry name" value="Trm112p-like"/>
    <property type="match status" value="1"/>
</dbReference>
<dbReference type="InterPro" id="IPR005651">
    <property type="entry name" value="Trm112-like"/>
</dbReference>
<dbReference type="Gene3D" id="2.20.25.10">
    <property type="match status" value="1"/>
</dbReference>
<evidence type="ECO:0000313" key="3">
    <source>
        <dbReference type="Proteomes" id="UP000886752"/>
    </source>
</evidence>
<proteinExistence type="inferred from homology"/>
<name>A0A9D1PVC1_9BACT</name>
<comment type="caution">
    <text evidence="2">The sequence shown here is derived from an EMBL/GenBank/DDBJ whole genome shotgun (WGS) entry which is preliminary data.</text>
</comment>
<evidence type="ECO:0000256" key="1">
    <source>
        <dbReference type="HAMAP-Rule" id="MF_01187"/>
    </source>
</evidence>
<accession>A0A9D1PVC1</accession>
<reference evidence="2" key="2">
    <citation type="submission" date="2021-04" db="EMBL/GenBank/DDBJ databases">
        <authorList>
            <person name="Gilroy R."/>
        </authorList>
    </citation>
    <scope>NUCLEOTIDE SEQUENCE</scope>
    <source>
        <strain evidence="2">ChiHecec2B26-446</strain>
    </source>
</reference>
<dbReference type="AlphaFoldDB" id="A0A9D1PVC1"/>
<dbReference type="HAMAP" id="MF_01187">
    <property type="entry name" value="UPF0434"/>
    <property type="match status" value="1"/>
</dbReference>
<reference evidence="2" key="1">
    <citation type="journal article" date="2021" name="PeerJ">
        <title>Extensive microbial diversity within the chicken gut microbiome revealed by metagenomics and culture.</title>
        <authorList>
            <person name="Gilroy R."/>
            <person name="Ravi A."/>
            <person name="Getino M."/>
            <person name="Pursley I."/>
            <person name="Horton D.L."/>
            <person name="Alikhan N.F."/>
            <person name="Baker D."/>
            <person name="Gharbi K."/>
            <person name="Hall N."/>
            <person name="Watson M."/>
            <person name="Adriaenssens E.M."/>
            <person name="Foster-Nyarko E."/>
            <person name="Jarju S."/>
            <person name="Secka A."/>
            <person name="Antonio M."/>
            <person name="Oren A."/>
            <person name="Chaudhuri R.R."/>
            <person name="La Ragione R."/>
            <person name="Hildebrand F."/>
            <person name="Pallen M.J."/>
        </authorList>
    </citation>
    <scope>NUCLEOTIDE SEQUENCE</scope>
    <source>
        <strain evidence="2">ChiHecec2B26-446</strain>
    </source>
</reference>
<organism evidence="2 3">
    <name type="scientific">Candidatus Desulfovibrio intestinipullorum</name>
    <dbReference type="NCBI Taxonomy" id="2838536"/>
    <lineage>
        <taxon>Bacteria</taxon>
        <taxon>Pseudomonadati</taxon>
        <taxon>Thermodesulfobacteriota</taxon>
        <taxon>Desulfovibrionia</taxon>
        <taxon>Desulfovibrionales</taxon>
        <taxon>Desulfovibrionaceae</taxon>
        <taxon>Desulfovibrio</taxon>
    </lineage>
</organism>
<gene>
    <name evidence="2" type="ORF">H9894_04285</name>
</gene>
<comment type="similarity">
    <text evidence="1">Belongs to the UPF0434 family.</text>
</comment>
<sequence>MKMDDLLNLLVCPQCHGKLQPLPDAAQSEGLACDQCQKVYPVREGIPVMLAEEAIPRTQWDAGKRRI</sequence>
<dbReference type="Proteomes" id="UP000886752">
    <property type="component" value="Unassembled WGS sequence"/>
</dbReference>
<protein>
    <recommendedName>
        <fullName evidence="1">UPF0434 protein H9894_04285</fullName>
    </recommendedName>
</protein>
<evidence type="ECO:0000313" key="2">
    <source>
        <dbReference type="EMBL" id="HIW00387.1"/>
    </source>
</evidence>
<dbReference type="Pfam" id="PF03966">
    <property type="entry name" value="Trm112p"/>
    <property type="match status" value="1"/>
</dbReference>